<evidence type="ECO:0000256" key="7">
    <source>
        <dbReference type="ARBA" id="ARBA00022697"/>
    </source>
</evidence>
<evidence type="ECO:0000256" key="9">
    <source>
        <dbReference type="ARBA" id="ARBA00022777"/>
    </source>
</evidence>
<dbReference type="SUPFAM" id="SSF55060">
    <property type="entry name" value="GHMP Kinase, C-terminal domain"/>
    <property type="match status" value="1"/>
</dbReference>
<comment type="pathway">
    <text evidence="1 13">Amino-acid biosynthesis; L-threonine biosynthesis; L-threonine from L-aspartate: step 4/5.</text>
</comment>
<evidence type="ECO:0000256" key="8">
    <source>
        <dbReference type="ARBA" id="ARBA00022741"/>
    </source>
</evidence>
<proteinExistence type="inferred from homology"/>
<gene>
    <name evidence="13" type="primary">thrB</name>
    <name evidence="17" type="ORF">KCV87_25160</name>
</gene>
<comment type="subcellular location">
    <subcellularLocation>
        <location evidence="13">Cytoplasm</location>
    </subcellularLocation>
</comment>
<dbReference type="Gene3D" id="3.30.230.10">
    <property type="match status" value="1"/>
</dbReference>
<evidence type="ECO:0000256" key="6">
    <source>
        <dbReference type="ARBA" id="ARBA00022679"/>
    </source>
</evidence>
<evidence type="ECO:0000256" key="12">
    <source>
        <dbReference type="ARBA" id="ARBA00049954"/>
    </source>
</evidence>
<protein>
    <recommendedName>
        <fullName evidence="4 13">Homoserine kinase</fullName>
        <shortName evidence="13">HK</shortName>
        <shortName evidence="13">HSK</shortName>
        <ecNumber evidence="3 13">2.7.1.39</ecNumber>
    </recommendedName>
</protein>
<dbReference type="Pfam" id="PF08544">
    <property type="entry name" value="GHMP_kinases_C"/>
    <property type="match status" value="1"/>
</dbReference>
<feature type="binding site" evidence="13">
    <location>
        <begin position="130"/>
        <end position="140"/>
    </location>
    <ligand>
        <name>ATP</name>
        <dbReference type="ChEBI" id="CHEBI:30616"/>
    </ligand>
</feature>
<dbReference type="GO" id="GO:0009088">
    <property type="term" value="P:threonine biosynthetic process"/>
    <property type="evidence" value="ECO:0007669"/>
    <property type="project" value="UniProtKB-UniRule"/>
</dbReference>
<dbReference type="PANTHER" id="PTHR20861:SF1">
    <property type="entry name" value="HOMOSERINE KINASE"/>
    <property type="match status" value="1"/>
</dbReference>
<keyword evidence="13" id="KW-0963">Cytoplasm</keyword>
<dbReference type="InterPro" id="IPR006203">
    <property type="entry name" value="GHMP_knse_ATP-bd_CS"/>
</dbReference>
<dbReference type="PRINTS" id="PR00958">
    <property type="entry name" value="HOMSERKINASE"/>
</dbReference>
<dbReference type="InterPro" id="IPR000870">
    <property type="entry name" value="Homoserine_kinase"/>
</dbReference>
<dbReference type="EMBL" id="CP073249">
    <property type="protein sequence ID" value="QUF08159.1"/>
    <property type="molecule type" value="Genomic_DNA"/>
</dbReference>
<organism evidence="17 18">
    <name type="scientific">Actinosynnema pretiosum subsp. pretiosum</name>
    <dbReference type="NCBI Taxonomy" id="103721"/>
    <lineage>
        <taxon>Bacteria</taxon>
        <taxon>Bacillati</taxon>
        <taxon>Actinomycetota</taxon>
        <taxon>Actinomycetes</taxon>
        <taxon>Pseudonocardiales</taxon>
        <taxon>Pseudonocardiaceae</taxon>
        <taxon>Actinosynnema</taxon>
    </lineage>
</organism>
<evidence type="ECO:0000313" key="18">
    <source>
        <dbReference type="Proteomes" id="UP000677152"/>
    </source>
</evidence>
<evidence type="ECO:0000259" key="15">
    <source>
        <dbReference type="Pfam" id="PF00288"/>
    </source>
</evidence>
<evidence type="ECO:0000256" key="13">
    <source>
        <dbReference type="HAMAP-Rule" id="MF_00384"/>
    </source>
</evidence>
<feature type="region of interest" description="Disordered" evidence="14">
    <location>
        <begin position="1"/>
        <end position="38"/>
    </location>
</feature>
<dbReference type="Gene3D" id="3.30.70.890">
    <property type="entry name" value="GHMP kinase, C-terminal domain"/>
    <property type="match status" value="1"/>
</dbReference>
<evidence type="ECO:0000256" key="4">
    <source>
        <dbReference type="ARBA" id="ARBA00017858"/>
    </source>
</evidence>
<evidence type="ECO:0000256" key="1">
    <source>
        <dbReference type="ARBA" id="ARBA00005015"/>
    </source>
</evidence>
<evidence type="ECO:0000256" key="2">
    <source>
        <dbReference type="ARBA" id="ARBA00007370"/>
    </source>
</evidence>
<dbReference type="Proteomes" id="UP000677152">
    <property type="component" value="Chromosome"/>
</dbReference>
<dbReference type="InterPro" id="IPR006204">
    <property type="entry name" value="GHMP_kinase_N_dom"/>
</dbReference>
<keyword evidence="10 13" id="KW-0067">ATP-binding</keyword>
<evidence type="ECO:0000259" key="16">
    <source>
        <dbReference type="Pfam" id="PF08544"/>
    </source>
</evidence>
<dbReference type="EC" id="2.7.1.39" evidence="3 13"/>
<evidence type="ECO:0000256" key="11">
    <source>
        <dbReference type="ARBA" id="ARBA00049375"/>
    </source>
</evidence>
<dbReference type="PROSITE" id="PS00627">
    <property type="entry name" value="GHMP_KINASES_ATP"/>
    <property type="match status" value="1"/>
</dbReference>
<sequence>MHGHRARPQGPRHGPAGRGGGRAAAGRPRRRGARAGAGVSDLVGTGVRVSVPASTANLGSGFDALGLALGLRDEVDFTITASGLSITVEGAFTDVPTDEGHLVVQAFRKACELHRISVPGLALTCRNSIPHSRGLGSSAAAVAAGVAAASALAGREPDASALQLAAEFEGHADNVAACLFGGVAIAWSDAGGYRAVRVDPHPDLSPVVLIPSQESSTKTTRGLLPARVPHSDAAHAAGRSALAVHGLTRDPAVLLDALRDRLHEPYREPAWPATSRLVAELREAGVPAAVSGAGPTVFALPEGGVLPAEIDITGFQALAVPVDVDGVRVAPLG</sequence>
<keyword evidence="9 13" id="KW-0418">Kinase</keyword>
<feature type="domain" description="GHMP kinase C-terminal" evidence="16">
    <location>
        <begin position="254"/>
        <end position="301"/>
    </location>
</feature>
<name>A0AA45LD33_9PSEU</name>
<keyword evidence="7 13" id="KW-0791">Threonine biosynthesis</keyword>
<dbReference type="NCBIfam" id="TIGR00191">
    <property type="entry name" value="thrB"/>
    <property type="match status" value="1"/>
</dbReference>
<evidence type="ECO:0000256" key="14">
    <source>
        <dbReference type="SAM" id="MobiDB-lite"/>
    </source>
</evidence>
<dbReference type="GO" id="GO:0004413">
    <property type="term" value="F:homoserine kinase activity"/>
    <property type="evidence" value="ECO:0007669"/>
    <property type="project" value="UniProtKB-UniRule"/>
</dbReference>
<dbReference type="InterPro" id="IPR013750">
    <property type="entry name" value="GHMP_kinase_C_dom"/>
</dbReference>
<comment type="function">
    <text evidence="12 13">Catalyzes the ATP-dependent phosphorylation of L-homoserine to L-homoserine phosphate.</text>
</comment>
<evidence type="ECO:0000256" key="5">
    <source>
        <dbReference type="ARBA" id="ARBA00022605"/>
    </source>
</evidence>
<keyword evidence="8 13" id="KW-0547">Nucleotide-binding</keyword>
<keyword evidence="6 13" id="KW-0808">Transferase</keyword>
<dbReference type="Pfam" id="PF00288">
    <property type="entry name" value="GHMP_kinases_N"/>
    <property type="match status" value="1"/>
</dbReference>
<dbReference type="SUPFAM" id="SSF54211">
    <property type="entry name" value="Ribosomal protein S5 domain 2-like"/>
    <property type="match status" value="1"/>
</dbReference>
<evidence type="ECO:0000256" key="3">
    <source>
        <dbReference type="ARBA" id="ARBA00012078"/>
    </source>
</evidence>
<comment type="catalytic activity">
    <reaction evidence="11 13">
        <text>L-homoserine + ATP = O-phospho-L-homoserine + ADP + H(+)</text>
        <dbReference type="Rhea" id="RHEA:13985"/>
        <dbReference type="ChEBI" id="CHEBI:15378"/>
        <dbReference type="ChEBI" id="CHEBI:30616"/>
        <dbReference type="ChEBI" id="CHEBI:57476"/>
        <dbReference type="ChEBI" id="CHEBI:57590"/>
        <dbReference type="ChEBI" id="CHEBI:456216"/>
        <dbReference type="EC" id="2.7.1.39"/>
    </reaction>
</comment>
<feature type="domain" description="GHMP kinase N-terminal" evidence="15">
    <location>
        <begin position="102"/>
        <end position="182"/>
    </location>
</feature>
<evidence type="ECO:0000313" key="17">
    <source>
        <dbReference type="EMBL" id="QUF08159.1"/>
    </source>
</evidence>
<keyword evidence="5 13" id="KW-0028">Amino-acid biosynthesis</keyword>
<dbReference type="PANTHER" id="PTHR20861">
    <property type="entry name" value="HOMOSERINE/4-DIPHOSPHOCYTIDYL-2-C-METHYL-D-ERYTHRITOL KINASE"/>
    <property type="match status" value="1"/>
</dbReference>
<evidence type="ECO:0000256" key="10">
    <source>
        <dbReference type="ARBA" id="ARBA00022840"/>
    </source>
</evidence>
<dbReference type="GO" id="GO:0005524">
    <property type="term" value="F:ATP binding"/>
    <property type="evidence" value="ECO:0007669"/>
    <property type="project" value="UniProtKB-UniRule"/>
</dbReference>
<dbReference type="InterPro" id="IPR036554">
    <property type="entry name" value="GHMP_kinase_C_sf"/>
</dbReference>
<dbReference type="InterPro" id="IPR020568">
    <property type="entry name" value="Ribosomal_Su5_D2-typ_SF"/>
</dbReference>
<dbReference type="AlphaFoldDB" id="A0AA45LD33"/>
<dbReference type="GO" id="GO:0005737">
    <property type="term" value="C:cytoplasm"/>
    <property type="evidence" value="ECO:0007669"/>
    <property type="project" value="UniProtKB-SubCell"/>
</dbReference>
<dbReference type="HAMAP" id="MF_00384">
    <property type="entry name" value="Homoser_kinase"/>
    <property type="match status" value="1"/>
</dbReference>
<comment type="similarity">
    <text evidence="2 13">Belongs to the GHMP kinase family. Homoserine kinase subfamily.</text>
</comment>
<accession>A0AA45LD33</accession>
<dbReference type="InterPro" id="IPR014721">
    <property type="entry name" value="Ribsml_uS5_D2-typ_fold_subgr"/>
</dbReference>
<reference evidence="17" key="1">
    <citation type="submission" date="2021-04" db="EMBL/GenBank/DDBJ databases">
        <title>Genomic sequence of Actinosynnema pretiosum subsp. pretiosum ATCC 31280 (C-14919).</title>
        <authorList>
            <person name="Bai L."/>
            <person name="Wang X."/>
            <person name="Xiao Y."/>
        </authorList>
    </citation>
    <scope>NUCLEOTIDE SEQUENCE</scope>
    <source>
        <strain evidence="17">ATCC 31280</strain>
    </source>
</reference>